<comment type="caution">
    <text evidence="1">The sequence shown here is derived from an EMBL/GenBank/DDBJ whole genome shotgun (WGS) entry which is preliminary data.</text>
</comment>
<dbReference type="AlphaFoldDB" id="A0A397SWR6"/>
<dbReference type="STRING" id="658196.A0A397SWR6"/>
<evidence type="ECO:0000313" key="2">
    <source>
        <dbReference type="Proteomes" id="UP000265703"/>
    </source>
</evidence>
<evidence type="ECO:0000313" key="1">
    <source>
        <dbReference type="EMBL" id="RIA88455.1"/>
    </source>
</evidence>
<protein>
    <submittedName>
        <fullName evidence="1">Uncharacterized protein</fullName>
    </submittedName>
</protein>
<name>A0A397SWR6_9GLOM</name>
<reference evidence="1 2" key="1">
    <citation type="submission" date="2018-06" db="EMBL/GenBank/DDBJ databases">
        <title>Comparative genomics reveals the genomic features of Rhizophagus irregularis, R. cerebriforme, R. diaphanum and Gigaspora rosea, and their symbiotic lifestyle signature.</title>
        <authorList>
            <person name="Morin E."/>
            <person name="San Clemente H."/>
            <person name="Chen E.C.H."/>
            <person name="De La Providencia I."/>
            <person name="Hainaut M."/>
            <person name="Kuo A."/>
            <person name="Kohler A."/>
            <person name="Murat C."/>
            <person name="Tang N."/>
            <person name="Roy S."/>
            <person name="Loubradou J."/>
            <person name="Henrissat B."/>
            <person name="Grigoriev I.V."/>
            <person name="Corradi N."/>
            <person name="Roux C."/>
            <person name="Martin F.M."/>
        </authorList>
    </citation>
    <scope>NUCLEOTIDE SEQUENCE [LARGE SCALE GENOMIC DNA]</scope>
    <source>
        <strain evidence="1 2">DAOM 227022</strain>
    </source>
</reference>
<accession>A0A397SWR6</accession>
<dbReference type="EMBL" id="QKYT01000262">
    <property type="protein sequence ID" value="RIA88455.1"/>
    <property type="molecule type" value="Genomic_DNA"/>
</dbReference>
<dbReference type="Proteomes" id="UP000265703">
    <property type="component" value="Unassembled WGS sequence"/>
</dbReference>
<keyword evidence="2" id="KW-1185">Reference proteome</keyword>
<dbReference type="OrthoDB" id="2337402at2759"/>
<gene>
    <name evidence="1" type="ORF">C1645_877371</name>
</gene>
<organism evidence="1 2">
    <name type="scientific">Glomus cerebriforme</name>
    <dbReference type="NCBI Taxonomy" id="658196"/>
    <lineage>
        <taxon>Eukaryota</taxon>
        <taxon>Fungi</taxon>
        <taxon>Fungi incertae sedis</taxon>
        <taxon>Mucoromycota</taxon>
        <taxon>Glomeromycotina</taxon>
        <taxon>Glomeromycetes</taxon>
        <taxon>Glomerales</taxon>
        <taxon>Glomeraceae</taxon>
        <taxon>Glomus</taxon>
    </lineage>
</organism>
<proteinExistence type="predicted"/>
<sequence>MELSNTFNENSFNPTPRLKSSPVPILFIPFNINEKSCGYCGDYYSVTLLSQKYCKNCLSKYFKDNNADAYLDVHTRRCSKSNNKINRNCLEWCESCLVWMYNHTGEEISQFKQIIPLSNDLYEHDRQLTESEKTLLCSNCYLISSGWVKSTLAKKLIPILYLPWWDTYNDCVSCKEKLIFLSDCQKWCSYCIIFYTECRYCLTTNIIFGIADQFQCKKCKRMSFITIDMTNIKEHFLEINIRHHKQIANYVNNVNKNSNPVEVYNFISNLYIPLKPLIDWISYSQVTTIPIMFISFINSTLCHYCKRKYSETLLFKQKYCKHCLFLYIAYTTDNINIKNIIDMDVYICANNIKCDKHEPRNLDFCTQNIQEWCKICSEVLYFNQVITKYKFDINNYEKQKIIKGEKDCILCGKLIYQKISSNEIEFRLCPDCYQISSGWVESTLTKKLIPILYLPWWDANYQCIICDQYLGFKLVVKNANIKNHNQIANYVNNVDENSNPLEVYCFLDNLNYLPIKSLIDWISYFHIEDHENSLNPIIPITFIPFNNNENKCYYCKGRYSETLLFKQKYCNNIKCGKHEPRNLEFYTQNIQEWCKSCSEVLYFKKMVTGRKFDADYYEKQKAIKDCKLCGKLIYQEIMSDNIGFRLCSEYYQISSGWIESTLIKKHILILYLPWWDANCQCIICNQNLGIISNCQKSCPNCIIIYTGCRYCLTTNIIFGVIDQSKCKKCKRISLISTYNITISSKGAKFVKEIDRNISKEIASLSYFSLTSFISSYPTNFDTLPLIFIPFSQPFKHSKPSNSFKHSKPSYSFKHSKASNSYNDKCQYCGNIYSVTLLTRQKYCKICLLCQEI</sequence>